<dbReference type="Proteomes" id="UP000270924">
    <property type="component" value="Unassembled WGS sequence"/>
</dbReference>
<dbReference type="EMBL" id="UYWW01008993">
    <property type="protein sequence ID" value="VDM16270.1"/>
    <property type="molecule type" value="Genomic_DNA"/>
</dbReference>
<accession>A0A3P7E191</accession>
<organism evidence="1 2">
    <name type="scientific">Wuchereria bancrofti</name>
    <dbReference type="NCBI Taxonomy" id="6293"/>
    <lineage>
        <taxon>Eukaryota</taxon>
        <taxon>Metazoa</taxon>
        <taxon>Ecdysozoa</taxon>
        <taxon>Nematoda</taxon>
        <taxon>Chromadorea</taxon>
        <taxon>Rhabditida</taxon>
        <taxon>Spirurina</taxon>
        <taxon>Spiruromorpha</taxon>
        <taxon>Filarioidea</taxon>
        <taxon>Onchocercidae</taxon>
        <taxon>Wuchereria</taxon>
    </lineage>
</organism>
<gene>
    <name evidence="1" type="ORF">WBA_LOCUS9320</name>
</gene>
<name>A0A3P7E191_WUCBA</name>
<reference evidence="1 2" key="1">
    <citation type="submission" date="2018-11" db="EMBL/GenBank/DDBJ databases">
        <authorList>
            <consortium name="Pathogen Informatics"/>
        </authorList>
    </citation>
    <scope>NUCLEOTIDE SEQUENCE [LARGE SCALE GENOMIC DNA]</scope>
</reference>
<dbReference type="InParanoid" id="A0A3P7E191"/>
<evidence type="ECO:0000313" key="1">
    <source>
        <dbReference type="EMBL" id="VDM16270.1"/>
    </source>
</evidence>
<feature type="non-terminal residue" evidence="1">
    <location>
        <position position="1"/>
    </location>
</feature>
<dbReference type="AlphaFoldDB" id="A0A3P7E191"/>
<sequence>PSQTLPREELKLQYEINSRAVKEKITHLEYYVELIETVIKNGLTIATKRKEEEAKYASMVDDSKGETSALTTINSPKGDNQIKKIQWVENGEDYAYFAIRITGIMNVTFIPHSNSEWNIWGKSLRVSNVYEQDIRQVIAKNGNFCVSIVKVHTIQ</sequence>
<protein>
    <submittedName>
        <fullName evidence="1">Uncharacterized protein</fullName>
    </submittedName>
</protein>
<proteinExistence type="predicted"/>
<keyword evidence="2" id="KW-1185">Reference proteome</keyword>
<evidence type="ECO:0000313" key="2">
    <source>
        <dbReference type="Proteomes" id="UP000270924"/>
    </source>
</evidence>